<protein>
    <recommendedName>
        <fullName evidence="5">Protein takeout</fullName>
    </recommendedName>
</protein>
<dbReference type="PANTHER" id="PTHR11008">
    <property type="entry name" value="PROTEIN TAKEOUT-LIKE PROTEIN"/>
    <property type="match status" value="1"/>
</dbReference>
<evidence type="ECO:0000256" key="1">
    <source>
        <dbReference type="ARBA" id="ARBA00022729"/>
    </source>
</evidence>
<organism evidence="4">
    <name type="scientific">Cuerna arida</name>
    <dbReference type="NCBI Taxonomy" id="1464854"/>
    <lineage>
        <taxon>Eukaryota</taxon>
        <taxon>Metazoa</taxon>
        <taxon>Ecdysozoa</taxon>
        <taxon>Arthropoda</taxon>
        <taxon>Hexapoda</taxon>
        <taxon>Insecta</taxon>
        <taxon>Pterygota</taxon>
        <taxon>Neoptera</taxon>
        <taxon>Paraneoptera</taxon>
        <taxon>Hemiptera</taxon>
        <taxon>Auchenorrhyncha</taxon>
        <taxon>Membracoidea</taxon>
        <taxon>Cicadellidae</taxon>
        <taxon>Cicadellinae</taxon>
        <taxon>Proconiini</taxon>
        <taxon>Cuerna</taxon>
    </lineage>
</organism>
<dbReference type="FunFam" id="3.15.10.30:FF:000001">
    <property type="entry name" value="Takeout-like protein 1"/>
    <property type="match status" value="1"/>
</dbReference>
<reference evidence="4" key="1">
    <citation type="submission" date="2015-11" db="EMBL/GenBank/DDBJ databases">
        <title>De novo transcriptome assembly of four potential Pierce s Disease insect vectors from Arizona vineyards.</title>
        <authorList>
            <person name="Tassone E.E."/>
        </authorList>
    </citation>
    <scope>NUCLEOTIDE SEQUENCE</scope>
</reference>
<dbReference type="Gene3D" id="3.15.10.30">
    <property type="entry name" value="Haemolymph juvenile hormone binding protein"/>
    <property type="match status" value="1"/>
</dbReference>
<evidence type="ECO:0000313" key="4">
    <source>
        <dbReference type="EMBL" id="JAS65842.1"/>
    </source>
</evidence>
<dbReference type="GO" id="GO:0007623">
    <property type="term" value="P:circadian rhythm"/>
    <property type="evidence" value="ECO:0007669"/>
    <property type="project" value="UniProtKB-ARBA"/>
</dbReference>
<proteinExistence type="inferred from homology"/>
<sequence length="259" mass="29177">YDRFSSPSSEMWSAQFLVFICASISVSALKLPSYIKACSRNDPQLNECVVKQGIAAIPKFIHGDTKYRVPNLDPLDIEELSVRQGTRQVGMNLVIRQCKLHGLSNAVFTKARMDMKKRHVEWDFINTKGLQILGIYNISGQVLILPIIGSGDANITITGLTITYKYDFDLVKKNDGKEYMNLTTSELLFDIGQAYFHLDNLFNGDKLLGDNMNIFLNENWKDLVKEFGPAVGSALGEVFRRLLTNIHGLVPYDMVYPVT</sequence>
<dbReference type="PANTHER" id="PTHR11008:SF32">
    <property type="entry name" value="CIRCADIAN CLOCK-CONTROLLED PROTEIN DAYWAKE-RELATED"/>
    <property type="match status" value="1"/>
</dbReference>
<dbReference type="GO" id="GO:0005615">
    <property type="term" value="C:extracellular space"/>
    <property type="evidence" value="ECO:0007669"/>
    <property type="project" value="TreeGrafter"/>
</dbReference>
<dbReference type="InterPro" id="IPR038606">
    <property type="entry name" value="To_sf"/>
</dbReference>
<dbReference type="Pfam" id="PF06585">
    <property type="entry name" value="JHBP"/>
    <property type="match status" value="1"/>
</dbReference>
<evidence type="ECO:0008006" key="5">
    <source>
        <dbReference type="Google" id="ProtNLM"/>
    </source>
</evidence>
<accession>A0A1B6GTT7</accession>
<name>A0A1B6GTT7_9HEMI</name>
<keyword evidence="2" id="KW-0090">Biological rhythms</keyword>
<dbReference type="InterPro" id="IPR010562">
    <property type="entry name" value="Haemolymph_juvenile_hormone-bd"/>
</dbReference>
<dbReference type="SMART" id="SM00700">
    <property type="entry name" value="JHBP"/>
    <property type="match status" value="1"/>
</dbReference>
<dbReference type="AlphaFoldDB" id="A0A1B6GTT7"/>
<evidence type="ECO:0000256" key="2">
    <source>
        <dbReference type="ARBA" id="ARBA00023108"/>
    </source>
</evidence>
<feature type="non-terminal residue" evidence="4">
    <location>
        <position position="1"/>
    </location>
</feature>
<keyword evidence="1" id="KW-0732">Signal</keyword>
<comment type="similarity">
    <text evidence="3">Belongs to the TO family.</text>
</comment>
<evidence type="ECO:0000256" key="3">
    <source>
        <dbReference type="ARBA" id="ARBA00060902"/>
    </source>
</evidence>
<dbReference type="EMBL" id="GECZ01003927">
    <property type="protein sequence ID" value="JAS65842.1"/>
    <property type="molecule type" value="Transcribed_RNA"/>
</dbReference>
<gene>
    <name evidence="4" type="ORF">g.13833</name>
</gene>